<dbReference type="PANTHER" id="PTHR43800">
    <property type="entry name" value="PEPTIDYL-LYSINE N-ACETYLTRANSFERASE YJAB"/>
    <property type="match status" value="1"/>
</dbReference>
<comment type="caution">
    <text evidence="4">The sequence shown here is derived from an EMBL/GenBank/DDBJ whole genome shotgun (WGS) entry which is preliminary data.</text>
</comment>
<proteinExistence type="predicted"/>
<dbReference type="GO" id="GO:0016747">
    <property type="term" value="F:acyltransferase activity, transferring groups other than amino-acyl groups"/>
    <property type="evidence" value="ECO:0007669"/>
    <property type="project" value="InterPro"/>
</dbReference>
<keyword evidence="5" id="KW-1185">Reference proteome</keyword>
<keyword evidence="1 4" id="KW-0808">Transferase</keyword>
<dbReference type="CDD" id="cd04301">
    <property type="entry name" value="NAT_SF"/>
    <property type="match status" value="1"/>
</dbReference>
<name>A0A7Y0BRH5_9SPHN</name>
<evidence type="ECO:0000256" key="1">
    <source>
        <dbReference type="ARBA" id="ARBA00022679"/>
    </source>
</evidence>
<evidence type="ECO:0000313" key="4">
    <source>
        <dbReference type="EMBL" id="NML94960.1"/>
    </source>
</evidence>
<reference evidence="4 5" key="1">
    <citation type="submission" date="2020-04" db="EMBL/GenBank/DDBJ databases">
        <title>Novosphingobium sp. TW-4 isolated from soil.</title>
        <authorList>
            <person name="Dahal R.H."/>
            <person name="Chaudhary D.K."/>
        </authorList>
    </citation>
    <scope>NUCLEOTIDE SEQUENCE [LARGE SCALE GENOMIC DNA]</scope>
    <source>
        <strain evidence="4 5">TW-4</strain>
    </source>
</reference>
<dbReference type="PROSITE" id="PS51186">
    <property type="entry name" value="GNAT"/>
    <property type="match status" value="1"/>
</dbReference>
<organism evidence="4 5">
    <name type="scientific">Novosphingobium olei</name>
    <dbReference type="NCBI Taxonomy" id="2728851"/>
    <lineage>
        <taxon>Bacteria</taxon>
        <taxon>Pseudomonadati</taxon>
        <taxon>Pseudomonadota</taxon>
        <taxon>Alphaproteobacteria</taxon>
        <taxon>Sphingomonadales</taxon>
        <taxon>Sphingomonadaceae</taxon>
        <taxon>Novosphingobium</taxon>
    </lineage>
</organism>
<evidence type="ECO:0000259" key="3">
    <source>
        <dbReference type="PROSITE" id="PS51186"/>
    </source>
</evidence>
<dbReference type="Gene3D" id="3.40.630.30">
    <property type="match status" value="1"/>
</dbReference>
<evidence type="ECO:0000256" key="2">
    <source>
        <dbReference type="ARBA" id="ARBA00023315"/>
    </source>
</evidence>
<accession>A0A7Y0BRH5</accession>
<protein>
    <submittedName>
        <fullName evidence="4">GNAT family N-acetyltransferase</fullName>
    </submittedName>
</protein>
<keyword evidence="2" id="KW-0012">Acyltransferase</keyword>
<dbReference type="SUPFAM" id="SSF55729">
    <property type="entry name" value="Acyl-CoA N-acyltransferases (Nat)"/>
    <property type="match status" value="1"/>
</dbReference>
<dbReference type="InterPro" id="IPR000182">
    <property type="entry name" value="GNAT_dom"/>
</dbReference>
<dbReference type="InterPro" id="IPR016181">
    <property type="entry name" value="Acyl_CoA_acyltransferase"/>
</dbReference>
<dbReference type="EMBL" id="JABBGM010000006">
    <property type="protein sequence ID" value="NML94960.1"/>
    <property type="molecule type" value="Genomic_DNA"/>
</dbReference>
<evidence type="ECO:0000313" key="5">
    <source>
        <dbReference type="Proteomes" id="UP000583556"/>
    </source>
</evidence>
<dbReference type="Pfam" id="PF00583">
    <property type="entry name" value="Acetyltransf_1"/>
    <property type="match status" value="1"/>
</dbReference>
<dbReference type="Proteomes" id="UP000583556">
    <property type="component" value="Unassembled WGS sequence"/>
</dbReference>
<feature type="domain" description="N-acetyltransferase" evidence="3">
    <location>
        <begin position="52"/>
        <end position="203"/>
    </location>
</feature>
<sequence length="214" mass="23544">MIVPDHTQPLASGYHAVAPGDLACVVTALEMRAPPEGLRRLVPEPEVPLQLVRWKAAAPAKYRMLYARVGSPWIWWSRLAKSDEELTAIIHDPQVQVFAVADRAGVEVGMLELDFRVAGECEIAFFGLVKGATGKGLGKWLMRRALQLAWASGVERVWVHTCTLDGPQALPFYMGQGFVPFARYVEIFPDPRLAGVLPEDSAPQQPVLRPVPVA</sequence>
<gene>
    <name evidence="4" type="ORF">HHL27_14895</name>
</gene>
<dbReference type="PANTHER" id="PTHR43800:SF1">
    <property type="entry name" value="PEPTIDYL-LYSINE N-ACETYLTRANSFERASE YJAB"/>
    <property type="match status" value="1"/>
</dbReference>
<dbReference type="RefSeq" id="WP_169494263.1">
    <property type="nucleotide sequence ID" value="NZ_JABBGM010000006.1"/>
</dbReference>
<dbReference type="AlphaFoldDB" id="A0A7Y0BRH5"/>